<dbReference type="GeneID" id="20349909"/>
<dbReference type="PROSITE" id="PS50935">
    <property type="entry name" value="SSB"/>
    <property type="match status" value="1"/>
</dbReference>
<dbReference type="GO" id="GO:0003697">
    <property type="term" value="F:single-stranded DNA binding"/>
    <property type="evidence" value="ECO:0007669"/>
    <property type="project" value="InterPro"/>
</dbReference>
<reference evidence="4" key="4">
    <citation type="journal article" date="2015" name="G3 (Bethesda)">
        <title>Genome sequences of three phytopathogenic species of the Magnaporthaceae family of fungi.</title>
        <authorList>
            <person name="Okagaki L.H."/>
            <person name="Nunes C.C."/>
            <person name="Sailsbery J."/>
            <person name="Clay B."/>
            <person name="Brown D."/>
            <person name="John T."/>
            <person name="Oh Y."/>
            <person name="Young N."/>
            <person name="Fitzgerald M."/>
            <person name="Haas B.J."/>
            <person name="Zeng Q."/>
            <person name="Young S."/>
            <person name="Adiconis X."/>
            <person name="Fan L."/>
            <person name="Levin J.Z."/>
            <person name="Mitchell T.K."/>
            <person name="Okubara P.A."/>
            <person name="Farman M.L."/>
            <person name="Kohn L.M."/>
            <person name="Birren B."/>
            <person name="Ma L.-J."/>
            <person name="Dean R.A."/>
        </authorList>
    </citation>
    <scope>NUCLEOTIDE SEQUENCE</scope>
    <source>
        <strain evidence="4">R3-111a-1</strain>
    </source>
</reference>
<dbReference type="NCBIfam" id="TIGR00621">
    <property type="entry name" value="ssb"/>
    <property type="match status" value="1"/>
</dbReference>
<evidence type="ECO:0000256" key="1">
    <source>
        <dbReference type="ARBA" id="ARBA00023125"/>
    </source>
</evidence>
<dbReference type="InterPro" id="IPR000424">
    <property type="entry name" value="Primosome_PriB/ssb"/>
</dbReference>
<dbReference type="PANTHER" id="PTHR10302:SF0">
    <property type="entry name" value="SINGLE-STRANDED DNA-BINDING PROTEIN, MITOCHONDRIAL"/>
    <property type="match status" value="1"/>
</dbReference>
<dbReference type="PIRSF" id="PIRSF002070">
    <property type="entry name" value="SSB"/>
    <property type="match status" value="1"/>
</dbReference>
<dbReference type="CDD" id="cd04496">
    <property type="entry name" value="SSB_OBF"/>
    <property type="match status" value="1"/>
</dbReference>
<dbReference type="OrthoDB" id="1078367at2759"/>
<dbReference type="FunCoup" id="J3P7G0">
    <property type="interactions" value="173"/>
</dbReference>
<dbReference type="PANTHER" id="PTHR10302">
    <property type="entry name" value="SINGLE-STRANDED DNA-BINDING PROTEIN"/>
    <property type="match status" value="1"/>
</dbReference>
<keyword evidence="2" id="KW-0496">Mitochondrion</keyword>
<dbReference type="GO" id="GO:0006264">
    <property type="term" value="P:mitochondrial DNA replication"/>
    <property type="evidence" value="ECO:0007669"/>
    <property type="project" value="TreeGrafter"/>
</dbReference>
<dbReference type="FunFam" id="2.40.50.140:FF:000388">
    <property type="entry name" value="SsDNA binding protein, putative"/>
    <property type="match status" value="1"/>
</dbReference>
<dbReference type="AlphaFoldDB" id="J3P7G0"/>
<dbReference type="EMBL" id="GL385399">
    <property type="protein sequence ID" value="EJT72591.1"/>
    <property type="molecule type" value="Genomic_DNA"/>
</dbReference>
<evidence type="ECO:0000256" key="2">
    <source>
        <dbReference type="PIRNR" id="PIRNR002070"/>
    </source>
</evidence>
<dbReference type="InterPro" id="IPR011344">
    <property type="entry name" value="ssDNA-bd"/>
</dbReference>
<evidence type="ECO:0000313" key="5">
    <source>
        <dbReference type="Proteomes" id="UP000006039"/>
    </source>
</evidence>
<reference evidence="4" key="5">
    <citation type="submission" date="2018-04" db="UniProtKB">
        <authorList>
            <consortium name="EnsemblFungi"/>
        </authorList>
    </citation>
    <scope>IDENTIFICATION</scope>
    <source>
        <strain evidence="4">R3-111a-1</strain>
    </source>
</reference>
<reference evidence="5" key="1">
    <citation type="submission" date="2010-07" db="EMBL/GenBank/DDBJ databases">
        <title>The genome sequence of Gaeumannomyces graminis var. tritici strain R3-111a-1.</title>
        <authorList>
            <consortium name="The Broad Institute Genome Sequencing Platform"/>
            <person name="Ma L.-J."/>
            <person name="Dead R."/>
            <person name="Young S."/>
            <person name="Zeng Q."/>
            <person name="Koehrsen M."/>
            <person name="Alvarado L."/>
            <person name="Berlin A."/>
            <person name="Chapman S.B."/>
            <person name="Chen Z."/>
            <person name="Freedman E."/>
            <person name="Gellesch M."/>
            <person name="Goldberg J."/>
            <person name="Griggs A."/>
            <person name="Gujja S."/>
            <person name="Heilman E.R."/>
            <person name="Heiman D."/>
            <person name="Hepburn T."/>
            <person name="Howarth C."/>
            <person name="Jen D."/>
            <person name="Larson L."/>
            <person name="Mehta T."/>
            <person name="Neiman D."/>
            <person name="Pearson M."/>
            <person name="Roberts A."/>
            <person name="Saif S."/>
            <person name="Shea T."/>
            <person name="Shenoy N."/>
            <person name="Sisk P."/>
            <person name="Stolte C."/>
            <person name="Sykes S."/>
            <person name="Walk T."/>
            <person name="White J."/>
            <person name="Yandava C."/>
            <person name="Haas B."/>
            <person name="Nusbaum C."/>
            <person name="Birren B."/>
        </authorList>
    </citation>
    <scope>NUCLEOTIDE SEQUENCE [LARGE SCALE GENOMIC DNA]</scope>
    <source>
        <strain evidence="5">R3-111a-1</strain>
    </source>
</reference>
<dbReference type="SUPFAM" id="SSF50249">
    <property type="entry name" value="Nucleic acid-binding proteins"/>
    <property type="match status" value="1"/>
</dbReference>
<dbReference type="InterPro" id="IPR012340">
    <property type="entry name" value="NA-bd_OB-fold"/>
</dbReference>
<dbReference type="STRING" id="644352.J3P7G0"/>
<keyword evidence="1 2" id="KW-0238">DNA-binding</keyword>
<accession>J3P7G0</accession>
<protein>
    <recommendedName>
        <fullName evidence="2">Single-stranded DNA-binding protein</fullName>
    </recommendedName>
</protein>
<evidence type="ECO:0000313" key="4">
    <source>
        <dbReference type="EnsemblFungi" id="EJT72591"/>
    </source>
</evidence>
<organism evidence="3">
    <name type="scientific">Gaeumannomyces tritici (strain R3-111a-1)</name>
    <name type="common">Wheat and barley take-all root rot fungus</name>
    <name type="synonym">Gaeumannomyces graminis var. tritici</name>
    <dbReference type="NCBI Taxonomy" id="644352"/>
    <lineage>
        <taxon>Eukaryota</taxon>
        <taxon>Fungi</taxon>
        <taxon>Dikarya</taxon>
        <taxon>Ascomycota</taxon>
        <taxon>Pezizomycotina</taxon>
        <taxon>Sordariomycetes</taxon>
        <taxon>Sordariomycetidae</taxon>
        <taxon>Magnaporthales</taxon>
        <taxon>Magnaporthaceae</taxon>
        <taxon>Gaeumannomyces</taxon>
    </lineage>
</organism>
<dbReference type="eggNOG" id="ENOG502S0M8">
    <property type="taxonomic scope" value="Eukaryota"/>
</dbReference>
<evidence type="ECO:0000313" key="3">
    <source>
        <dbReference type="EMBL" id="EJT72591.1"/>
    </source>
</evidence>
<dbReference type="Gene3D" id="2.40.50.140">
    <property type="entry name" value="Nucleic acid-binding proteins"/>
    <property type="match status" value="1"/>
</dbReference>
<keyword evidence="5" id="KW-1185">Reference proteome</keyword>
<gene>
    <name evidence="4" type="primary">20349909</name>
    <name evidence="3" type="ORF">GGTG_09451</name>
</gene>
<comment type="subcellular location">
    <subcellularLocation>
        <location evidence="2">Mitochondrion</location>
    </subcellularLocation>
</comment>
<sequence>MSSFLARRAVAAPRIAARAFSTTSPRSLARIQLIGNLADAPELSVTSSGREIVKYAIATNAGPKDNRKTSWFRVTSFEAEGPRRDFVLALPKGCMVYVDGDASMNTYEDTEGKLRSALNITQRNLELLKRPQSHEQDQQQAPQQE</sequence>
<dbReference type="GO" id="GO:0042645">
    <property type="term" value="C:mitochondrial nucleoid"/>
    <property type="evidence" value="ECO:0007669"/>
    <property type="project" value="TreeGrafter"/>
</dbReference>
<dbReference type="HOGENOM" id="CLU_126647_0_0_1"/>
<reference evidence="3" key="2">
    <citation type="submission" date="2010-07" db="EMBL/GenBank/DDBJ databases">
        <authorList>
            <consortium name="The Broad Institute Genome Sequencing Platform"/>
            <consortium name="Broad Institute Genome Sequencing Center for Infectious Disease"/>
            <person name="Ma L.-J."/>
            <person name="Dead R."/>
            <person name="Young S."/>
            <person name="Zeng Q."/>
            <person name="Koehrsen M."/>
            <person name="Alvarado L."/>
            <person name="Berlin A."/>
            <person name="Chapman S.B."/>
            <person name="Chen Z."/>
            <person name="Freedman E."/>
            <person name="Gellesch M."/>
            <person name="Goldberg J."/>
            <person name="Griggs A."/>
            <person name="Gujja S."/>
            <person name="Heilman E.R."/>
            <person name="Heiman D."/>
            <person name="Hepburn T."/>
            <person name="Howarth C."/>
            <person name="Jen D."/>
            <person name="Larson L."/>
            <person name="Mehta T."/>
            <person name="Neiman D."/>
            <person name="Pearson M."/>
            <person name="Roberts A."/>
            <person name="Saif S."/>
            <person name="Shea T."/>
            <person name="Shenoy N."/>
            <person name="Sisk P."/>
            <person name="Stolte C."/>
            <person name="Sykes S."/>
            <person name="Walk T."/>
            <person name="White J."/>
            <person name="Yandava C."/>
            <person name="Haas B."/>
            <person name="Nusbaum C."/>
            <person name="Birren B."/>
        </authorList>
    </citation>
    <scope>NUCLEOTIDE SEQUENCE</scope>
    <source>
        <strain evidence="3">R3-111a-1</strain>
    </source>
</reference>
<dbReference type="Pfam" id="PF00436">
    <property type="entry name" value="SSB"/>
    <property type="match status" value="1"/>
</dbReference>
<name>J3P7G0_GAET3</name>
<dbReference type="VEuPathDB" id="FungiDB:GGTG_09451"/>
<dbReference type="Proteomes" id="UP000006039">
    <property type="component" value="Unassembled WGS sequence"/>
</dbReference>
<reference evidence="3" key="3">
    <citation type="submission" date="2010-09" db="EMBL/GenBank/DDBJ databases">
        <title>Annotation of Gaeumannomyces graminis var. tritici R3-111a-1.</title>
        <authorList>
            <consortium name="The Broad Institute Genome Sequencing Platform"/>
            <person name="Ma L.-J."/>
            <person name="Dead R."/>
            <person name="Young S.K."/>
            <person name="Zeng Q."/>
            <person name="Gargeya S."/>
            <person name="Fitzgerald M."/>
            <person name="Haas B."/>
            <person name="Abouelleil A."/>
            <person name="Alvarado L."/>
            <person name="Arachchi H.M."/>
            <person name="Berlin A."/>
            <person name="Brown A."/>
            <person name="Chapman S.B."/>
            <person name="Chen Z."/>
            <person name="Dunbar C."/>
            <person name="Freedman E."/>
            <person name="Gearin G."/>
            <person name="Gellesch M."/>
            <person name="Goldberg J."/>
            <person name="Griggs A."/>
            <person name="Gujja S."/>
            <person name="Heiman D."/>
            <person name="Howarth C."/>
            <person name="Larson L."/>
            <person name="Lui A."/>
            <person name="MacDonald P.J.P."/>
            <person name="Mehta T."/>
            <person name="Montmayeur A."/>
            <person name="Murphy C."/>
            <person name="Neiman D."/>
            <person name="Pearson M."/>
            <person name="Priest M."/>
            <person name="Roberts A."/>
            <person name="Saif S."/>
            <person name="Shea T."/>
            <person name="Shenoy N."/>
            <person name="Sisk P."/>
            <person name="Stolte C."/>
            <person name="Sykes S."/>
            <person name="Yandava C."/>
            <person name="Wortman J."/>
            <person name="Nusbaum C."/>
            <person name="Birren B."/>
        </authorList>
    </citation>
    <scope>NUCLEOTIDE SEQUENCE</scope>
    <source>
        <strain evidence="3">R3-111a-1</strain>
    </source>
</reference>
<dbReference type="RefSeq" id="XP_009225565.1">
    <property type="nucleotide sequence ID" value="XM_009227301.1"/>
</dbReference>
<dbReference type="EnsemblFungi" id="EJT72591">
    <property type="protein sequence ID" value="EJT72591"/>
    <property type="gene ID" value="GGTG_09451"/>
</dbReference>
<proteinExistence type="predicted"/>